<sequence length="202" mass="23053">MKVRVLFLTLFLTMYFSVSAQDSYQESIAEYLTLNGTTQKYEGEYAKMFVLLKKHFSKSDISEATWTSLQTNKKQSIKEIQTKLAVSYKEHFSEKDIQKMTAFYKTDAGKQLATHPTKLSPEQNQAVAELHESGFGKKNEKKQQEVMKAVNRIASNWSRDLYLEKVNALKAKGFVPDYEITETNKTIGKGKNAQASLIKSQN</sequence>
<evidence type="ECO:0000259" key="2">
    <source>
        <dbReference type="Pfam" id="PF09832"/>
    </source>
</evidence>
<comment type="caution">
    <text evidence="3">The sequence shown here is derived from an EMBL/GenBank/DDBJ whole genome shotgun (WGS) entry which is preliminary data.</text>
</comment>
<evidence type="ECO:0000256" key="1">
    <source>
        <dbReference type="SAM" id="SignalP"/>
    </source>
</evidence>
<feature type="chain" id="PRO_5045378806" evidence="1">
    <location>
        <begin position="21"/>
        <end position="202"/>
    </location>
</feature>
<protein>
    <submittedName>
        <fullName evidence="3">DUF2059 domain-containing protein</fullName>
    </submittedName>
</protein>
<dbReference type="EMBL" id="JBHTBN010000006">
    <property type="protein sequence ID" value="MFC7358433.1"/>
    <property type="molecule type" value="Genomic_DNA"/>
</dbReference>
<keyword evidence="1" id="KW-0732">Signal</keyword>
<dbReference type="Proteomes" id="UP001596415">
    <property type="component" value="Unassembled WGS sequence"/>
</dbReference>
<dbReference type="InterPro" id="IPR018637">
    <property type="entry name" value="DUF2059"/>
</dbReference>
<accession>A0ABW2MX50</accession>
<gene>
    <name evidence="3" type="ORF">ACFQO1_12100</name>
</gene>
<feature type="domain" description="DUF2059" evidence="2">
    <location>
        <begin position="79"/>
        <end position="115"/>
    </location>
</feature>
<organism evidence="3 4">
    <name type="scientific">Jejudonia soesokkakensis</name>
    <dbReference type="NCBI Taxonomy" id="1323432"/>
    <lineage>
        <taxon>Bacteria</taxon>
        <taxon>Pseudomonadati</taxon>
        <taxon>Bacteroidota</taxon>
        <taxon>Flavobacteriia</taxon>
        <taxon>Flavobacteriales</taxon>
        <taxon>Flavobacteriaceae</taxon>
        <taxon>Jejudonia</taxon>
    </lineage>
</organism>
<name>A0ABW2MX50_9FLAO</name>
<reference evidence="4" key="1">
    <citation type="journal article" date="2019" name="Int. J. Syst. Evol. Microbiol.">
        <title>The Global Catalogue of Microorganisms (GCM) 10K type strain sequencing project: providing services to taxonomists for standard genome sequencing and annotation.</title>
        <authorList>
            <consortium name="The Broad Institute Genomics Platform"/>
            <consortium name="The Broad Institute Genome Sequencing Center for Infectious Disease"/>
            <person name="Wu L."/>
            <person name="Ma J."/>
        </authorList>
    </citation>
    <scope>NUCLEOTIDE SEQUENCE [LARGE SCALE GENOMIC DNA]</scope>
    <source>
        <strain evidence="4">CGMCC 1.16306</strain>
    </source>
</reference>
<keyword evidence="4" id="KW-1185">Reference proteome</keyword>
<feature type="signal peptide" evidence="1">
    <location>
        <begin position="1"/>
        <end position="20"/>
    </location>
</feature>
<dbReference type="Pfam" id="PF09832">
    <property type="entry name" value="DUF2059"/>
    <property type="match status" value="1"/>
</dbReference>
<proteinExistence type="predicted"/>
<evidence type="ECO:0000313" key="3">
    <source>
        <dbReference type="EMBL" id="MFC7358433.1"/>
    </source>
</evidence>
<dbReference type="RefSeq" id="WP_380218403.1">
    <property type="nucleotide sequence ID" value="NZ_JBHTBN010000006.1"/>
</dbReference>
<evidence type="ECO:0000313" key="4">
    <source>
        <dbReference type="Proteomes" id="UP001596415"/>
    </source>
</evidence>